<keyword evidence="1" id="KW-0812">Transmembrane</keyword>
<evidence type="ECO:0000256" key="1">
    <source>
        <dbReference type="SAM" id="Phobius"/>
    </source>
</evidence>
<dbReference type="AlphaFoldDB" id="C7TXQ6"/>
<name>C7TXQ6_SCHJA</name>
<organism evidence="2">
    <name type="scientific">Schistosoma japonicum</name>
    <name type="common">Blood fluke</name>
    <dbReference type="NCBI Taxonomy" id="6182"/>
    <lineage>
        <taxon>Eukaryota</taxon>
        <taxon>Metazoa</taxon>
        <taxon>Spiralia</taxon>
        <taxon>Lophotrochozoa</taxon>
        <taxon>Platyhelminthes</taxon>
        <taxon>Trematoda</taxon>
        <taxon>Digenea</taxon>
        <taxon>Strigeidida</taxon>
        <taxon>Schistosomatoidea</taxon>
        <taxon>Schistosomatidae</taxon>
        <taxon>Schistosoma</taxon>
    </lineage>
</organism>
<keyword evidence="1" id="KW-0472">Membrane</keyword>
<keyword evidence="1" id="KW-1133">Transmembrane helix</keyword>
<evidence type="ECO:0000313" key="2">
    <source>
        <dbReference type="EMBL" id="CAX82382.1"/>
    </source>
</evidence>
<dbReference type="EMBL" id="FN326658">
    <property type="protein sequence ID" value="CAX82382.1"/>
    <property type="molecule type" value="mRNA"/>
</dbReference>
<reference evidence="2" key="2">
    <citation type="submission" date="2009-03" db="EMBL/GenBank/DDBJ databases">
        <authorList>
            <person name="Gang L."/>
        </authorList>
    </citation>
    <scope>NUCLEOTIDE SEQUENCE</scope>
    <source>
        <strain evidence="2">Anhui</strain>
    </source>
</reference>
<accession>C7TXQ6</accession>
<sequence>MRFLQNNRMDSSRILLCCAEGYYWSICIAFTFASTGVTNTMNRTITKRKLCAPFNT</sequence>
<feature type="transmembrane region" description="Helical" evidence="1">
    <location>
        <begin position="21"/>
        <end position="41"/>
    </location>
</feature>
<protein>
    <submittedName>
        <fullName evidence="2">Hypotheticial protein</fullName>
    </submittedName>
</protein>
<proteinExistence type="evidence at transcript level"/>
<reference evidence="2" key="1">
    <citation type="journal article" date="2009" name="Nature">
        <title>The Schistosoma japonicum genome reveals features of host-parasite interplay.</title>
        <authorList>
            <person name="Liu F."/>
            <person name="Zhou Y."/>
            <person name="Wang Z.Q."/>
            <person name="Lu G."/>
            <person name="Zheng H."/>
            <person name="Brindley P.J."/>
            <person name="McManus D.P."/>
            <person name="Blair D."/>
            <person name="Zhang Q.H."/>
            <person name="Zhong Y."/>
            <person name="Wang S."/>
            <person name="Han Z.G."/>
            <person name="Chen Z."/>
        </authorList>
    </citation>
    <scope>NUCLEOTIDE SEQUENCE</scope>
    <source>
        <strain evidence="2">Anhui</strain>
    </source>
</reference>